<dbReference type="FunCoup" id="L0A943">
    <property type="interactions" value="53"/>
</dbReference>
<dbReference type="KEGG" id="clg:Calag_0662"/>
<reference evidence="5" key="1">
    <citation type="submission" date="2012-03" db="EMBL/GenBank/DDBJ databases">
        <title>Complete genome of Caldisphaera lagunensis DSM 15908.</title>
        <authorList>
            <person name="Lucas S."/>
            <person name="Copeland A."/>
            <person name="Lapidus A."/>
            <person name="Glavina del Rio T."/>
            <person name="Dalin E."/>
            <person name="Tice H."/>
            <person name="Bruce D."/>
            <person name="Goodwin L."/>
            <person name="Pitluck S."/>
            <person name="Peters L."/>
            <person name="Mikhailova N."/>
            <person name="Teshima H."/>
            <person name="Kyrpides N."/>
            <person name="Mavromatis K."/>
            <person name="Ivanova N."/>
            <person name="Brettin T."/>
            <person name="Detter J.C."/>
            <person name="Han C."/>
            <person name="Larimer F."/>
            <person name="Land M."/>
            <person name="Hauser L."/>
            <person name="Markowitz V."/>
            <person name="Cheng J.-F."/>
            <person name="Hugenholtz P."/>
            <person name="Woyke T."/>
            <person name="Wu D."/>
            <person name="Spring S."/>
            <person name="Schroeder M."/>
            <person name="Brambilla E."/>
            <person name="Klenk H.-P."/>
            <person name="Eisen J.A."/>
        </authorList>
    </citation>
    <scope>NUCLEOTIDE SEQUENCE [LARGE SCALE GENOMIC DNA]</scope>
    <source>
        <strain evidence="5">DSM 15908 / JCM 11604 / IC-154</strain>
    </source>
</reference>
<name>L0A943_CALLD</name>
<dbReference type="GeneID" id="14211922"/>
<gene>
    <name evidence="4" type="ordered locus">Calag_0662</name>
</gene>
<evidence type="ECO:0000256" key="2">
    <source>
        <dbReference type="ARBA" id="ARBA00023150"/>
    </source>
</evidence>
<evidence type="ECO:0000313" key="4">
    <source>
        <dbReference type="EMBL" id="AFZ70413.1"/>
    </source>
</evidence>
<dbReference type="InterPro" id="IPR002820">
    <property type="entry name" value="Mopterin_CF_biosynth-C_dom"/>
</dbReference>
<dbReference type="RefSeq" id="WP_015232311.1">
    <property type="nucleotide sequence ID" value="NC_019791.1"/>
</dbReference>
<dbReference type="UniPathway" id="UPA00344"/>
<comment type="pathway">
    <text evidence="1">Cofactor biosynthesis; molybdopterin biosynthesis.</text>
</comment>
<protein>
    <submittedName>
        <fullName evidence="4">Molybdenum cofactor biosynthesis protein MoaC</fullName>
    </submittedName>
</protein>
<dbReference type="STRING" id="1056495.Calag_0662"/>
<dbReference type="InterPro" id="IPR023045">
    <property type="entry name" value="MoaC"/>
</dbReference>
<dbReference type="Pfam" id="PF01967">
    <property type="entry name" value="MoaC"/>
    <property type="match status" value="1"/>
</dbReference>
<dbReference type="InParanoid" id="L0A943"/>
<evidence type="ECO:0000313" key="5">
    <source>
        <dbReference type="Proteomes" id="UP000010469"/>
    </source>
</evidence>
<keyword evidence="2" id="KW-0501">Molybdenum cofactor biosynthesis</keyword>
<dbReference type="eggNOG" id="arCOG01530">
    <property type="taxonomic scope" value="Archaea"/>
</dbReference>
<organism evidence="4 5">
    <name type="scientific">Caldisphaera lagunensis (strain DSM 15908 / JCM 11604 / ANMR 0165 / IC-154)</name>
    <dbReference type="NCBI Taxonomy" id="1056495"/>
    <lineage>
        <taxon>Archaea</taxon>
        <taxon>Thermoproteota</taxon>
        <taxon>Thermoprotei</taxon>
        <taxon>Acidilobales</taxon>
        <taxon>Caldisphaeraceae</taxon>
        <taxon>Caldisphaera</taxon>
    </lineage>
</organism>
<dbReference type="NCBIfam" id="NF008999">
    <property type="entry name" value="PRK12343.1"/>
    <property type="match status" value="1"/>
</dbReference>
<dbReference type="AlphaFoldDB" id="L0A943"/>
<proteinExistence type="predicted"/>
<dbReference type="GO" id="GO:0006777">
    <property type="term" value="P:Mo-molybdopterin cofactor biosynthetic process"/>
    <property type="evidence" value="ECO:0007669"/>
    <property type="project" value="UniProtKB-KW"/>
</dbReference>
<evidence type="ECO:0000256" key="1">
    <source>
        <dbReference type="ARBA" id="ARBA00005046"/>
    </source>
</evidence>
<dbReference type="InterPro" id="IPR036522">
    <property type="entry name" value="MoaC_sf"/>
</dbReference>
<dbReference type="EMBL" id="CP003378">
    <property type="protein sequence ID" value="AFZ70413.1"/>
    <property type="molecule type" value="Genomic_DNA"/>
</dbReference>
<dbReference type="Gene3D" id="3.30.70.640">
    <property type="entry name" value="Molybdopterin cofactor biosynthesis C (MoaC) domain"/>
    <property type="match status" value="1"/>
</dbReference>
<dbReference type="SUPFAM" id="SSF55040">
    <property type="entry name" value="Molybdenum cofactor biosynthesis protein C, MoaC"/>
    <property type="match status" value="1"/>
</dbReference>
<dbReference type="NCBIfam" id="TIGR00581">
    <property type="entry name" value="moaC"/>
    <property type="match status" value="1"/>
</dbReference>
<feature type="domain" description="Molybdopterin cofactor biosynthesis C (MoaC)" evidence="3">
    <location>
        <begin position="4"/>
        <end position="142"/>
    </location>
</feature>
<dbReference type="Proteomes" id="UP000010469">
    <property type="component" value="Chromosome"/>
</dbReference>
<sequence length="146" mass="15967">MAQMVDVTNKPIIYREAVASGEIKLREETIKRILNKEIEKGDVEAVASVASIMAAKDASKIIPLAHPLPITGVSVNFSYDKNTVKITVKVKTKAETGVEMDALAGVTAGLLAVWDMVKQYEKDSLGMYPNTMITNVKVESKIKKED</sequence>
<dbReference type="HOGENOM" id="CLU_074693_1_2_2"/>
<evidence type="ECO:0000259" key="3">
    <source>
        <dbReference type="Pfam" id="PF01967"/>
    </source>
</evidence>
<keyword evidence="5" id="KW-1185">Reference proteome</keyword>
<accession>L0A943</accession>